<dbReference type="GO" id="GO:0016301">
    <property type="term" value="F:kinase activity"/>
    <property type="evidence" value="ECO:0007669"/>
    <property type="project" value="UniProtKB-KW"/>
</dbReference>
<protein>
    <submittedName>
        <fullName evidence="1">HAMP domain-containing histidine kinase</fullName>
    </submittedName>
</protein>
<dbReference type="InterPro" id="IPR036890">
    <property type="entry name" value="HATPase_C_sf"/>
</dbReference>
<keyword evidence="1" id="KW-0808">Transferase</keyword>
<sequence>MITTVRFSENFFTLRTDPKAFKVDDFIDECTIPYQLYNENFNKNLVVELNELQGKTLLTDQIKLGQIIQNLLSNAYKHSKGHSVSRKWRGSLGFFFNR</sequence>
<reference evidence="1 2" key="1">
    <citation type="submission" date="2019-08" db="EMBL/GenBank/DDBJ databases">
        <title>Whole genome sequencing of chitin degrading bacteria Chitinophaga pinensis YS16.</title>
        <authorList>
            <person name="Singh R.P."/>
            <person name="Manchanda G."/>
            <person name="Maurya I.K."/>
            <person name="Joshi N.K."/>
            <person name="Srivastava A.K."/>
        </authorList>
    </citation>
    <scope>NUCLEOTIDE SEQUENCE [LARGE SCALE GENOMIC DNA]</scope>
    <source>
        <strain evidence="1 2">YS-16</strain>
    </source>
</reference>
<comment type="caution">
    <text evidence="1">The sequence shown here is derived from an EMBL/GenBank/DDBJ whole genome shotgun (WGS) entry which is preliminary data.</text>
</comment>
<name>A0A5C6LUB9_9BACT</name>
<dbReference type="EMBL" id="VOHS01000016">
    <property type="protein sequence ID" value="TWV99328.1"/>
    <property type="molecule type" value="Genomic_DNA"/>
</dbReference>
<gene>
    <name evidence="1" type="ORF">FEF09_16380</name>
</gene>
<dbReference type="OrthoDB" id="641493at2"/>
<proteinExistence type="predicted"/>
<accession>A0A5C6LUB9</accession>
<dbReference type="AlphaFoldDB" id="A0A5C6LUB9"/>
<dbReference type="RefSeq" id="WP_146306126.1">
    <property type="nucleotide sequence ID" value="NZ_VOHS01000016.1"/>
</dbReference>
<keyword evidence="1" id="KW-0418">Kinase</keyword>
<keyword evidence="2" id="KW-1185">Reference proteome</keyword>
<dbReference type="SUPFAM" id="SSF55874">
    <property type="entry name" value="ATPase domain of HSP90 chaperone/DNA topoisomerase II/histidine kinase"/>
    <property type="match status" value="1"/>
</dbReference>
<organism evidence="1 2">
    <name type="scientific">Chitinophaga pinensis</name>
    <dbReference type="NCBI Taxonomy" id="79329"/>
    <lineage>
        <taxon>Bacteria</taxon>
        <taxon>Pseudomonadati</taxon>
        <taxon>Bacteroidota</taxon>
        <taxon>Chitinophagia</taxon>
        <taxon>Chitinophagales</taxon>
        <taxon>Chitinophagaceae</taxon>
        <taxon>Chitinophaga</taxon>
    </lineage>
</organism>
<evidence type="ECO:0000313" key="2">
    <source>
        <dbReference type="Proteomes" id="UP000318815"/>
    </source>
</evidence>
<evidence type="ECO:0000313" key="1">
    <source>
        <dbReference type="EMBL" id="TWV99328.1"/>
    </source>
</evidence>
<dbReference type="Gene3D" id="3.30.565.10">
    <property type="entry name" value="Histidine kinase-like ATPase, C-terminal domain"/>
    <property type="match status" value="1"/>
</dbReference>
<dbReference type="Proteomes" id="UP000318815">
    <property type="component" value="Unassembled WGS sequence"/>
</dbReference>